<name>A0A5M8I8D4_CHLPH</name>
<dbReference type="GO" id="GO:0016413">
    <property type="term" value="F:O-acetyltransferase activity"/>
    <property type="evidence" value="ECO:0007669"/>
    <property type="project" value="TreeGrafter"/>
</dbReference>
<dbReference type="PANTHER" id="PTHR40074:SF2">
    <property type="entry name" value="O-ACETYLTRANSFERASE WECH"/>
    <property type="match status" value="1"/>
</dbReference>
<keyword evidence="9" id="KW-0808">Transferase</keyword>
<feature type="transmembrane region" description="Helical" evidence="7">
    <location>
        <begin position="274"/>
        <end position="295"/>
    </location>
</feature>
<protein>
    <submittedName>
        <fullName evidence="9">Acyltransferase</fullName>
    </submittedName>
</protein>
<feature type="transmembrane region" description="Helical" evidence="7">
    <location>
        <begin position="315"/>
        <end position="338"/>
    </location>
</feature>
<dbReference type="RefSeq" id="WP_151419036.1">
    <property type="nucleotide sequence ID" value="NZ_VMRG01000001.1"/>
</dbReference>
<feature type="transmembrane region" description="Helical" evidence="7">
    <location>
        <begin position="12"/>
        <end position="31"/>
    </location>
</feature>
<feature type="transmembrane region" description="Helical" evidence="7">
    <location>
        <begin position="244"/>
        <end position="262"/>
    </location>
</feature>
<dbReference type="AlphaFoldDB" id="A0A5M8I8D4"/>
<evidence type="ECO:0000256" key="3">
    <source>
        <dbReference type="ARBA" id="ARBA00022475"/>
    </source>
</evidence>
<keyword evidence="3" id="KW-1003">Cell membrane</keyword>
<keyword evidence="4 7" id="KW-0812">Transmembrane</keyword>
<keyword evidence="9" id="KW-0012">Acyltransferase</keyword>
<keyword evidence="5 7" id="KW-1133">Transmembrane helix</keyword>
<feature type="transmembrane region" description="Helical" evidence="7">
    <location>
        <begin position="85"/>
        <end position="102"/>
    </location>
</feature>
<dbReference type="PANTHER" id="PTHR40074">
    <property type="entry name" value="O-ACETYLTRANSFERASE WECH"/>
    <property type="match status" value="1"/>
</dbReference>
<dbReference type="GO" id="GO:0009246">
    <property type="term" value="P:enterobacterial common antigen biosynthetic process"/>
    <property type="evidence" value="ECO:0007669"/>
    <property type="project" value="TreeGrafter"/>
</dbReference>
<organism evidence="9 10">
    <name type="scientific">Chlorobium phaeovibrioides</name>
    <dbReference type="NCBI Taxonomy" id="1094"/>
    <lineage>
        <taxon>Bacteria</taxon>
        <taxon>Pseudomonadati</taxon>
        <taxon>Chlorobiota</taxon>
        <taxon>Chlorobiia</taxon>
        <taxon>Chlorobiales</taxon>
        <taxon>Chlorobiaceae</taxon>
        <taxon>Chlorobium/Pelodictyon group</taxon>
        <taxon>Chlorobium</taxon>
    </lineage>
</organism>
<comment type="similarity">
    <text evidence="2">Belongs to the acyltransferase 3 family.</text>
</comment>
<comment type="subcellular location">
    <subcellularLocation>
        <location evidence="1">Cell membrane</location>
        <topology evidence="1">Multi-pass membrane protein</topology>
    </subcellularLocation>
</comment>
<feature type="transmembrane region" description="Helical" evidence="7">
    <location>
        <begin position="51"/>
        <end position="73"/>
    </location>
</feature>
<feature type="transmembrane region" description="Helical" evidence="7">
    <location>
        <begin position="213"/>
        <end position="232"/>
    </location>
</feature>
<comment type="caution">
    <text evidence="9">The sequence shown here is derived from an EMBL/GenBank/DDBJ whole genome shotgun (WGS) entry which is preliminary data.</text>
</comment>
<proteinExistence type="inferred from homology"/>
<feature type="domain" description="Acyltransferase 3" evidence="8">
    <location>
        <begin position="11"/>
        <end position="337"/>
    </location>
</feature>
<evidence type="ECO:0000256" key="1">
    <source>
        <dbReference type="ARBA" id="ARBA00004651"/>
    </source>
</evidence>
<evidence type="ECO:0000256" key="4">
    <source>
        <dbReference type="ARBA" id="ARBA00022692"/>
    </source>
</evidence>
<dbReference type="EMBL" id="VMRG01000001">
    <property type="protein sequence ID" value="KAA6231768.1"/>
    <property type="molecule type" value="Genomic_DNA"/>
</dbReference>
<evidence type="ECO:0000313" key="9">
    <source>
        <dbReference type="EMBL" id="KAA6231768.1"/>
    </source>
</evidence>
<evidence type="ECO:0000256" key="6">
    <source>
        <dbReference type="ARBA" id="ARBA00023136"/>
    </source>
</evidence>
<feature type="transmembrane region" description="Helical" evidence="7">
    <location>
        <begin position="132"/>
        <end position="151"/>
    </location>
</feature>
<evidence type="ECO:0000256" key="5">
    <source>
        <dbReference type="ARBA" id="ARBA00022989"/>
    </source>
</evidence>
<evidence type="ECO:0000259" key="8">
    <source>
        <dbReference type="Pfam" id="PF01757"/>
    </source>
</evidence>
<evidence type="ECO:0000313" key="10">
    <source>
        <dbReference type="Proteomes" id="UP000327458"/>
    </source>
</evidence>
<dbReference type="Pfam" id="PF01757">
    <property type="entry name" value="Acyl_transf_3"/>
    <property type="match status" value="1"/>
</dbReference>
<evidence type="ECO:0000256" key="2">
    <source>
        <dbReference type="ARBA" id="ARBA00007400"/>
    </source>
</evidence>
<sequence>MANKRKFLRHIHYFRGFAIINVMIVHIWNGPTGEGAAYTHAADMIRLLQQVFFHDSTIYFIFVSGFLVEYLSATKNPLGYYGKKIANVIVPYLIMSTLWFLWESSKIPQSTEDLPSLAGTYLSMLTYGKAQIQYWYIPFIAVVFLLSPLILRIPDPAFNRITLAASILPLLGTRTGTEISAFQFIYLLPVYLQGIYAARNHDRVIDLAKKHQPLLAFLALACTIALMYLHGNSISFGPTSLSESIHYIHKSSIMFIVLPFLASLEQKSIKALDLFARYSFAIFFTHITVSMYLVWKILPPETIYSLPLISASSYTLIMGSILYLFIKIFATLFCCIAAKKSTRLHIPIPHRSITIEQDRHGHELSGSF</sequence>
<dbReference type="Proteomes" id="UP000327458">
    <property type="component" value="Unassembled WGS sequence"/>
</dbReference>
<dbReference type="InterPro" id="IPR002656">
    <property type="entry name" value="Acyl_transf_3_dom"/>
</dbReference>
<reference evidence="9 10" key="1">
    <citation type="submission" date="2019-07" db="EMBL/GenBank/DDBJ databases">
        <title>Draft genome Sequence of Chlorobium phaeovibrioides sp. strain PhvTcv-s14, from the Phylum Chlorobi.</title>
        <authorList>
            <person name="Babenko V."/>
            <person name="Boldyreva D."/>
            <person name="Kanygina A."/>
            <person name="Selezneva O."/>
            <person name="Akopiyan T."/>
            <person name="Lunina O."/>
        </authorList>
    </citation>
    <scope>NUCLEOTIDE SEQUENCE [LARGE SCALE GENOMIC DNA]</scope>
    <source>
        <strain evidence="9 10">GrTcv12</strain>
    </source>
</reference>
<keyword evidence="6 7" id="KW-0472">Membrane</keyword>
<accession>A0A5M8I8D4</accession>
<gene>
    <name evidence="9" type="ORF">FP507_00580</name>
</gene>
<dbReference type="GO" id="GO:0005886">
    <property type="term" value="C:plasma membrane"/>
    <property type="evidence" value="ECO:0007669"/>
    <property type="project" value="UniProtKB-SubCell"/>
</dbReference>
<evidence type="ECO:0000256" key="7">
    <source>
        <dbReference type="SAM" id="Phobius"/>
    </source>
</evidence>